<dbReference type="InParanoid" id="A0A409WGX3"/>
<feature type="compositionally biased region" description="Polar residues" evidence="1">
    <location>
        <begin position="320"/>
        <end position="343"/>
    </location>
</feature>
<feature type="region of interest" description="Disordered" evidence="1">
    <location>
        <begin position="596"/>
        <end position="618"/>
    </location>
</feature>
<feature type="region of interest" description="Disordered" evidence="1">
    <location>
        <begin position="378"/>
        <end position="474"/>
    </location>
</feature>
<dbReference type="OrthoDB" id="3266602at2759"/>
<dbReference type="EMBL" id="NHYD01003434">
    <property type="protein sequence ID" value="PPQ77731.1"/>
    <property type="molecule type" value="Genomic_DNA"/>
</dbReference>
<feature type="compositionally biased region" description="Polar residues" evidence="1">
    <location>
        <begin position="424"/>
        <end position="444"/>
    </location>
</feature>
<feature type="compositionally biased region" description="Polar residues" evidence="1">
    <location>
        <begin position="396"/>
        <end position="409"/>
    </location>
</feature>
<protein>
    <submittedName>
        <fullName evidence="2">Uncharacterized protein</fullName>
    </submittedName>
</protein>
<organism evidence="2 3">
    <name type="scientific">Psilocybe cyanescens</name>
    <dbReference type="NCBI Taxonomy" id="93625"/>
    <lineage>
        <taxon>Eukaryota</taxon>
        <taxon>Fungi</taxon>
        <taxon>Dikarya</taxon>
        <taxon>Basidiomycota</taxon>
        <taxon>Agaricomycotina</taxon>
        <taxon>Agaricomycetes</taxon>
        <taxon>Agaricomycetidae</taxon>
        <taxon>Agaricales</taxon>
        <taxon>Agaricineae</taxon>
        <taxon>Strophariaceae</taxon>
        <taxon>Psilocybe</taxon>
    </lineage>
</organism>
<feature type="compositionally biased region" description="Low complexity" evidence="1">
    <location>
        <begin position="605"/>
        <end position="614"/>
    </location>
</feature>
<name>A0A409WGX3_PSICY</name>
<sequence length="863" mass="96062">MIKEIPTSVRSRLHVSMDWRPKSFTQINNIRPYLSVHRTERDRPQHLATTPDSRIRPVEHFNSHGELVLNAFSCPSNQSSSSYAPALANNSKAIVTAHTYPHTTQGDTCSKCTSTNIVPVVPSVEGRHTPLATLGDPKDIAPTILDVKKLHLDTDAEGDLDLDDLELKYPEVPDINPPNPLQTSGHKAESEHTPTKRQKLSHPVIDLTDPSSAQLPQSIDLQATCATTEPKSDKSSKKPARSLKLCSTSDCTGIVSSGSFASRCLSCVRREWKIKREGSRQTPLALRNFRESIQGTSSTSDVSAMPKRVKKKGVSWADEISQQPSRSSPSHDLGNTDSTSDSQVVAPKARESFTSYDEPLDSSSPVLEDYLKLDGSVEAESSGTWPTAPSEEVSPKSHTPRNLSGSSSGADFDAHSFSEDKYETSNSNGTEHISGWNSDLSDVTDSSEGESESGSSSAEDKLSRPSVPSGFKIRIPARPAGTYTASQRCDQLLSTGCRWKSCVWCRARSRDYQRRKQNLPNHLRLEDELMDAQTMGTPLAAGLAQEAPKHREVIGLVPGARLCAIRTCTFIIPPVSEYRWKMCSLCRVRLRERRKQERVTDGNASPSTSEPSSSSRRKTVVADSNFMLRYLEFLCKADPVDGSDRCRSLDCGMMLANSSSQDCRQCIARRLWLVNRGPSNYNRPEGPTLLHRGNKKPLERPRGPAPYPRFKCFSAMLFEFKNRLSDFLRAHSIFFLFNQPRSANALFAFDGEFSVVALDFDVEKRVEEVDANVLRLKKEIEYVGRIKFSPKRLVSTLEGEGISVRFSCFYPVPMLQPKQKDGQTSINTFAKNMQCELEIAILPDRSHRFIPGQRTIIRFRLFG</sequence>
<gene>
    <name evidence="2" type="ORF">CVT25_011166</name>
</gene>
<feature type="compositionally biased region" description="Polar residues" evidence="1">
    <location>
        <begin position="291"/>
        <end position="302"/>
    </location>
</feature>
<feature type="compositionally biased region" description="Basic and acidic residues" evidence="1">
    <location>
        <begin position="412"/>
        <end position="423"/>
    </location>
</feature>
<feature type="region of interest" description="Disordered" evidence="1">
    <location>
        <begin position="683"/>
        <end position="702"/>
    </location>
</feature>
<dbReference type="AlphaFoldDB" id="A0A409WGX3"/>
<proteinExistence type="predicted"/>
<accession>A0A409WGX3</accession>
<evidence type="ECO:0000313" key="3">
    <source>
        <dbReference type="Proteomes" id="UP000283269"/>
    </source>
</evidence>
<comment type="caution">
    <text evidence="2">The sequence shown here is derived from an EMBL/GenBank/DDBJ whole genome shotgun (WGS) entry which is preliminary data.</text>
</comment>
<dbReference type="Proteomes" id="UP000283269">
    <property type="component" value="Unassembled WGS sequence"/>
</dbReference>
<feature type="region of interest" description="Disordered" evidence="1">
    <location>
        <begin position="169"/>
        <end position="201"/>
    </location>
</feature>
<feature type="region of interest" description="Disordered" evidence="1">
    <location>
        <begin position="289"/>
        <end position="365"/>
    </location>
</feature>
<evidence type="ECO:0000256" key="1">
    <source>
        <dbReference type="SAM" id="MobiDB-lite"/>
    </source>
</evidence>
<evidence type="ECO:0000313" key="2">
    <source>
        <dbReference type="EMBL" id="PPQ77731.1"/>
    </source>
</evidence>
<keyword evidence="3" id="KW-1185">Reference proteome</keyword>
<reference evidence="2 3" key="1">
    <citation type="journal article" date="2018" name="Evol. Lett.">
        <title>Horizontal gene cluster transfer increased hallucinogenic mushroom diversity.</title>
        <authorList>
            <person name="Reynolds H.T."/>
            <person name="Vijayakumar V."/>
            <person name="Gluck-Thaler E."/>
            <person name="Korotkin H.B."/>
            <person name="Matheny P.B."/>
            <person name="Slot J.C."/>
        </authorList>
    </citation>
    <scope>NUCLEOTIDE SEQUENCE [LARGE SCALE GENOMIC DNA]</scope>
    <source>
        <strain evidence="2 3">2631</strain>
    </source>
</reference>